<dbReference type="EMBL" id="MH046811">
    <property type="protein sequence ID" value="UFX99728.1"/>
    <property type="molecule type" value="Genomic_DNA"/>
</dbReference>
<name>A0A8K1T0T2_9VIRU</name>
<evidence type="ECO:0000313" key="1">
    <source>
        <dbReference type="EMBL" id="UFX99728.1"/>
    </source>
</evidence>
<organism evidence="1">
    <name type="scientific">Megavirus baoshan</name>
    <dbReference type="NCBI Taxonomy" id="2496520"/>
    <lineage>
        <taxon>Viruses</taxon>
        <taxon>Varidnaviria</taxon>
        <taxon>Bamfordvirae</taxon>
        <taxon>Nucleocytoviricota</taxon>
        <taxon>Megaviricetes</taxon>
        <taxon>Imitervirales</taxon>
        <taxon>Mimiviridae</taxon>
        <taxon>Megamimivirinae</taxon>
        <taxon>Megavirus</taxon>
        <taxon>Megavirus baoshanense</taxon>
    </lineage>
</organism>
<proteinExistence type="predicted"/>
<reference evidence="1" key="1">
    <citation type="submission" date="2018-03" db="EMBL/GenBank/DDBJ databases">
        <title>Draft genome sequences of Megaviruse, new member of the family Mimiviridae isolated from water in Shanghai, China.</title>
        <authorList>
            <person name="Xia Y."/>
        </authorList>
    </citation>
    <scope>NUCLEOTIDE SEQUENCE</scope>
    <source>
        <strain evidence="1">SH</strain>
    </source>
</reference>
<gene>
    <name evidence="1" type="ORF">Mb0080</name>
</gene>
<protein>
    <submittedName>
        <fullName evidence="1">Uncharacterized protein</fullName>
    </submittedName>
</protein>
<sequence>MSKQINLSNDLNNDFNEKLGYTQCFKIINGQVIPINMYAKIIVEPEHELEHEPEFNIKFDNID</sequence>
<accession>A0A8K1T0T2</accession>